<name>A0A7G1IBQ0_MYCKA</name>
<keyword evidence="7" id="KW-1185">Reference proteome</keyword>
<evidence type="ECO:0000256" key="3">
    <source>
        <dbReference type="ARBA" id="ARBA00047778"/>
    </source>
</evidence>
<comment type="caution">
    <text evidence="4">Lacks conserved residue(s) required for the propagation of feature annotation.</text>
</comment>
<dbReference type="PROSITE" id="PS51368">
    <property type="entry name" value="UREASE_3"/>
    <property type="match status" value="1"/>
</dbReference>
<dbReference type="GO" id="GO:0009039">
    <property type="term" value="F:urease activity"/>
    <property type="evidence" value="ECO:0007669"/>
    <property type="project" value="UniProtKB-EC"/>
</dbReference>
<dbReference type="CDD" id="cd00407">
    <property type="entry name" value="Urease_beta"/>
    <property type="match status" value="1"/>
</dbReference>
<evidence type="ECO:0000256" key="2">
    <source>
        <dbReference type="ARBA" id="ARBA00022801"/>
    </source>
</evidence>
<dbReference type="PANTHER" id="PTHR33569">
    <property type="entry name" value="UREASE"/>
    <property type="match status" value="1"/>
</dbReference>
<accession>A0A7G1IBQ0</accession>
<keyword evidence="2" id="KW-0378">Hydrolase</keyword>
<keyword evidence="4" id="KW-0963">Cytoplasm</keyword>
<dbReference type="Gene3D" id="2.30.40.10">
    <property type="entry name" value="Urease, subunit C, domain 1"/>
    <property type="match status" value="1"/>
</dbReference>
<dbReference type="PANTHER" id="PTHR33569:SF1">
    <property type="entry name" value="UREASE"/>
    <property type="match status" value="1"/>
</dbReference>
<dbReference type="NCBIfam" id="TIGR00192">
    <property type="entry name" value="urease_beta"/>
    <property type="match status" value="1"/>
</dbReference>
<dbReference type="PROSITE" id="PS01120">
    <property type="entry name" value="UREASE_1"/>
    <property type="match status" value="1"/>
</dbReference>
<evidence type="ECO:0000313" key="7">
    <source>
        <dbReference type="Proteomes" id="UP000516380"/>
    </source>
</evidence>
<dbReference type="InterPro" id="IPR036461">
    <property type="entry name" value="Urease_betasu_sf"/>
</dbReference>
<dbReference type="GO" id="GO:0035550">
    <property type="term" value="C:urease complex"/>
    <property type="evidence" value="ECO:0007669"/>
    <property type="project" value="InterPro"/>
</dbReference>
<dbReference type="InterPro" id="IPR011059">
    <property type="entry name" value="Metal-dep_hydrolase_composite"/>
</dbReference>
<sequence length="298" mass="31095">MIPGEILYGTGDIDINAGAQRLEMQVINTGDRPVQVGSHVHLPQANAALSFDRAAAHGHRLDIPAATAVRFEPGVCRTVRLVPLRGRREVHGLTLDPREGSTLHDAVDRERYAQLYGPTTGDRIRLADTDLLVEISEDRCGGPGLAGDEAVFGGGKVLRESMGQGRATRAEGAPDTVITGAVIIDYWGIIKADIGIRDGRVVAIGKAGNPDTMSGVHPDLVVGPSTEVIGGNGRILTAGAIDCHVHLICPQLIPVALGAGVTTIIGGGTGPAEGTKATTVTPGHGIWPGCWNHWIAGR</sequence>
<dbReference type="Proteomes" id="UP000516380">
    <property type="component" value="Chromosome"/>
</dbReference>
<comment type="catalytic activity">
    <reaction evidence="3">
        <text>urea + 2 H2O + H(+) = hydrogencarbonate + 2 NH4(+)</text>
        <dbReference type="Rhea" id="RHEA:20557"/>
        <dbReference type="ChEBI" id="CHEBI:15377"/>
        <dbReference type="ChEBI" id="CHEBI:15378"/>
        <dbReference type="ChEBI" id="CHEBI:16199"/>
        <dbReference type="ChEBI" id="CHEBI:17544"/>
        <dbReference type="ChEBI" id="CHEBI:28938"/>
        <dbReference type="EC" id="3.5.1.5"/>
    </reaction>
</comment>
<dbReference type="Pfam" id="PF00449">
    <property type="entry name" value="Urease_alpha"/>
    <property type="match status" value="1"/>
</dbReference>
<keyword evidence="1" id="KW-0479">Metal-binding</keyword>
<dbReference type="NCBIfam" id="NF009682">
    <property type="entry name" value="PRK13203.1"/>
    <property type="match status" value="1"/>
</dbReference>
<dbReference type="EMBL" id="AP023343">
    <property type="protein sequence ID" value="BCI88270.1"/>
    <property type="molecule type" value="Genomic_DNA"/>
</dbReference>
<evidence type="ECO:0000256" key="4">
    <source>
        <dbReference type="PROSITE-ProRule" id="PRU00700"/>
    </source>
</evidence>
<feature type="domain" description="Urease" evidence="5">
    <location>
        <begin position="239"/>
        <end position="283"/>
    </location>
</feature>
<gene>
    <name evidence="6" type="ORF">NIIDMKKI_34760</name>
</gene>
<dbReference type="GO" id="GO:0016151">
    <property type="term" value="F:nickel cation binding"/>
    <property type="evidence" value="ECO:0007669"/>
    <property type="project" value="InterPro"/>
</dbReference>
<dbReference type="InterPro" id="IPR050069">
    <property type="entry name" value="Urease_subunit"/>
</dbReference>
<dbReference type="SUPFAM" id="SSF51278">
    <property type="entry name" value="Urease, beta-subunit"/>
    <property type="match status" value="1"/>
</dbReference>
<organism evidence="6 7">
    <name type="scientific">Mycobacterium kansasii</name>
    <dbReference type="NCBI Taxonomy" id="1768"/>
    <lineage>
        <taxon>Bacteria</taxon>
        <taxon>Bacillati</taxon>
        <taxon>Actinomycetota</taxon>
        <taxon>Actinomycetes</taxon>
        <taxon>Mycobacteriales</taxon>
        <taxon>Mycobacteriaceae</taxon>
        <taxon>Mycobacterium</taxon>
    </lineage>
</organism>
<dbReference type="GO" id="GO:0043419">
    <property type="term" value="P:urea catabolic process"/>
    <property type="evidence" value="ECO:0007669"/>
    <property type="project" value="UniProtKB-UniPathway"/>
</dbReference>
<comment type="subcellular location">
    <subcellularLocation>
        <location evidence="4">Cytoplasm</location>
    </subcellularLocation>
</comment>
<protein>
    <recommendedName>
        <fullName evidence="5">Urease domain-containing protein</fullName>
    </recommendedName>
</protein>
<proteinExistence type="predicted"/>
<evidence type="ECO:0000256" key="1">
    <source>
        <dbReference type="ARBA" id="ARBA00022723"/>
    </source>
</evidence>
<evidence type="ECO:0000259" key="5">
    <source>
        <dbReference type="PROSITE" id="PS51368"/>
    </source>
</evidence>
<dbReference type="InterPro" id="IPR011612">
    <property type="entry name" value="Urease_alpha_N_dom"/>
</dbReference>
<dbReference type="UniPathway" id="UPA00258">
    <property type="reaction ID" value="UER00370"/>
</dbReference>
<dbReference type="InterPro" id="IPR002019">
    <property type="entry name" value="Urease_beta-like"/>
</dbReference>
<dbReference type="InterPro" id="IPR029754">
    <property type="entry name" value="Urease_Ni-bd"/>
</dbReference>
<dbReference type="AlphaFoldDB" id="A0A7G1IBQ0"/>
<evidence type="ECO:0000313" key="6">
    <source>
        <dbReference type="EMBL" id="BCI88270.1"/>
    </source>
</evidence>
<dbReference type="SUPFAM" id="SSF51338">
    <property type="entry name" value="Composite domain of metallo-dependent hydrolases"/>
    <property type="match status" value="1"/>
</dbReference>
<dbReference type="InterPro" id="IPR017951">
    <property type="entry name" value="Urease_asu_c"/>
</dbReference>
<dbReference type="Pfam" id="PF00699">
    <property type="entry name" value="Urease_beta"/>
    <property type="match status" value="1"/>
</dbReference>
<reference evidence="6 7" key="1">
    <citation type="submission" date="2020-07" db="EMBL/GenBank/DDBJ databases">
        <title>Mycobacterium kansasii (former subtype) with zoonotic potential isolated from diseased indoor pet cat, Japan.</title>
        <authorList>
            <person name="Fukano H."/>
            <person name="Terazono T."/>
            <person name="Hoshino Y."/>
        </authorList>
    </citation>
    <scope>NUCLEOTIDE SEQUENCE [LARGE SCALE GENOMIC DNA]</scope>
    <source>
        <strain evidence="6 7">Kuro-I</strain>
    </source>
</reference>
<dbReference type="Gene3D" id="2.10.150.10">
    <property type="entry name" value="Urease, beta subunit"/>
    <property type="match status" value="1"/>
</dbReference>